<dbReference type="KEGG" id="gsh:117352568"/>
<evidence type="ECO:0000256" key="3">
    <source>
        <dbReference type="ARBA" id="ARBA00004240"/>
    </source>
</evidence>
<dbReference type="GO" id="GO:0006897">
    <property type="term" value="P:endocytosis"/>
    <property type="evidence" value="ECO:0007669"/>
    <property type="project" value="UniProtKB-ARBA"/>
</dbReference>
<evidence type="ECO:0000256" key="2">
    <source>
        <dbReference type="ARBA" id="ARBA00004236"/>
    </source>
</evidence>
<keyword evidence="10" id="KW-0597">Phosphoprotein</keyword>
<keyword evidence="20" id="KW-0449">Lipoprotein</keyword>
<evidence type="ECO:0000256" key="6">
    <source>
        <dbReference type="ARBA" id="ARBA00004555"/>
    </source>
</evidence>
<dbReference type="GO" id="GO:2000494">
    <property type="term" value="P:positive regulation of interleukin-18-mediated signaling pathway"/>
    <property type="evidence" value="ECO:0007669"/>
    <property type="project" value="UniProtKB-ARBA"/>
</dbReference>
<keyword evidence="8" id="KW-1003">Cell membrane</keyword>
<dbReference type="PANTHER" id="PTHR47230:SF2">
    <property type="entry name" value="TIR DOMAIN-CONTAINING ADAPTER MOLECULE 2"/>
    <property type="match status" value="1"/>
</dbReference>
<dbReference type="Pfam" id="PF13676">
    <property type="entry name" value="TIR_2"/>
    <property type="match status" value="1"/>
</dbReference>
<dbReference type="Proteomes" id="UP000515159">
    <property type="component" value="Chromosome 1"/>
</dbReference>
<sequence>MRVHNLMGTGSSKQNFMSPVQVDGNIKSETRALEVWKEGSEPCAPSQVKEENFEEEATERKKGELDLSNKDVFYKFVILHAESDTDEALRLQGRLQNEFHIRPGIIFADMPAGRQQLQNLEDAVNGSAWTIILLTENFLKETWCEFQAYASLMNSVNKQHKYNSVIPVRPAANWLPRDRTPLALQAIRALEEGSRAFAKQVEKTFQDSLYKKQQVIWQKEQELANQYQEDP</sequence>
<dbReference type="GO" id="GO:0006954">
    <property type="term" value="P:inflammatory response"/>
    <property type="evidence" value="ECO:0007669"/>
    <property type="project" value="UniProtKB-KW"/>
</dbReference>
<keyword evidence="16" id="KW-0333">Golgi apparatus</keyword>
<evidence type="ECO:0000256" key="19">
    <source>
        <dbReference type="ARBA" id="ARBA00023273"/>
    </source>
</evidence>
<dbReference type="SUPFAM" id="SSF52200">
    <property type="entry name" value="Toll/Interleukin receptor TIR domain"/>
    <property type="match status" value="1"/>
</dbReference>
<evidence type="ECO:0000256" key="7">
    <source>
        <dbReference type="ARBA" id="ARBA00004603"/>
    </source>
</evidence>
<proteinExistence type="predicted"/>
<evidence type="ECO:0000256" key="15">
    <source>
        <dbReference type="ARBA" id="ARBA00022859"/>
    </source>
</evidence>
<evidence type="ECO:0000256" key="23">
    <source>
        <dbReference type="ARBA" id="ARBA00072691"/>
    </source>
</evidence>
<keyword evidence="13" id="KW-0967">Endosome</keyword>
<dbReference type="GO" id="GO:0035666">
    <property type="term" value="P:TRIF-dependent toll-like receptor signaling pathway"/>
    <property type="evidence" value="ECO:0007669"/>
    <property type="project" value="InterPro"/>
</dbReference>
<reference evidence="28 29" key="1">
    <citation type="submission" date="2025-04" db="UniProtKB">
        <authorList>
            <consortium name="RefSeq"/>
        </authorList>
    </citation>
    <scope>IDENTIFICATION</scope>
</reference>
<evidence type="ECO:0000256" key="17">
    <source>
        <dbReference type="ARBA" id="ARBA00023136"/>
    </source>
</evidence>
<keyword evidence="27" id="KW-1185">Reference proteome</keyword>
<dbReference type="PROSITE" id="PS50104">
    <property type="entry name" value="TIR"/>
    <property type="match status" value="1"/>
</dbReference>
<evidence type="ECO:0000256" key="5">
    <source>
        <dbReference type="ARBA" id="ARBA00004496"/>
    </source>
</evidence>
<keyword evidence="11" id="KW-0399">Innate immunity</keyword>
<dbReference type="RefSeq" id="XP_033784965.1">
    <property type="nucleotide sequence ID" value="XM_033929074.1"/>
</dbReference>
<dbReference type="GeneID" id="117352568"/>
<evidence type="ECO:0000313" key="27">
    <source>
        <dbReference type="Proteomes" id="UP000515159"/>
    </source>
</evidence>
<evidence type="ECO:0000256" key="21">
    <source>
        <dbReference type="ARBA" id="ARBA00056963"/>
    </source>
</evidence>
<organism evidence="27 29">
    <name type="scientific">Geotrypetes seraphini</name>
    <name type="common">Gaboon caecilian</name>
    <name type="synonym">Caecilia seraphini</name>
    <dbReference type="NCBI Taxonomy" id="260995"/>
    <lineage>
        <taxon>Eukaryota</taxon>
        <taxon>Metazoa</taxon>
        <taxon>Chordata</taxon>
        <taxon>Craniata</taxon>
        <taxon>Vertebrata</taxon>
        <taxon>Euteleostomi</taxon>
        <taxon>Amphibia</taxon>
        <taxon>Gymnophiona</taxon>
        <taxon>Geotrypetes</taxon>
    </lineage>
</organism>
<dbReference type="CTD" id="353376"/>
<feature type="region of interest" description="Disordered" evidence="25">
    <location>
        <begin position="38"/>
        <end position="61"/>
    </location>
</feature>
<dbReference type="OrthoDB" id="62956at2759"/>
<evidence type="ECO:0000256" key="24">
    <source>
        <dbReference type="ARBA" id="ARBA00080195"/>
    </source>
</evidence>
<evidence type="ECO:0000256" key="18">
    <source>
        <dbReference type="ARBA" id="ARBA00023198"/>
    </source>
</evidence>
<keyword evidence="17" id="KW-0472">Membrane</keyword>
<evidence type="ECO:0000256" key="14">
    <source>
        <dbReference type="ARBA" id="ARBA00022824"/>
    </source>
</evidence>
<keyword evidence="9" id="KW-0963">Cytoplasm</keyword>
<keyword evidence="14" id="KW-0256">Endoplasmic reticulum</keyword>
<dbReference type="RefSeq" id="XP_033784966.1">
    <property type="nucleotide sequence ID" value="XM_033929075.1"/>
</dbReference>
<evidence type="ECO:0000256" key="22">
    <source>
        <dbReference type="ARBA" id="ARBA00063028"/>
    </source>
</evidence>
<keyword evidence="18" id="KW-0395">Inflammatory response</keyword>
<evidence type="ECO:0000256" key="4">
    <source>
        <dbReference type="ARBA" id="ARBA00004412"/>
    </source>
</evidence>
<keyword evidence="15" id="KW-0391">Immunity</keyword>
<evidence type="ECO:0000256" key="12">
    <source>
        <dbReference type="ARBA" id="ARBA00022707"/>
    </source>
</evidence>
<accession>A0A6P8QDV7</accession>
<dbReference type="GO" id="GO:0032481">
    <property type="term" value="P:positive regulation of type I interferon production"/>
    <property type="evidence" value="ECO:0007669"/>
    <property type="project" value="TreeGrafter"/>
</dbReference>
<dbReference type="GO" id="GO:0001891">
    <property type="term" value="C:phagocytic cup"/>
    <property type="evidence" value="ECO:0007669"/>
    <property type="project" value="UniProtKB-SubCell"/>
</dbReference>
<evidence type="ECO:0000256" key="25">
    <source>
        <dbReference type="SAM" id="MobiDB-lite"/>
    </source>
</evidence>
<evidence type="ECO:0000256" key="1">
    <source>
        <dbReference type="ARBA" id="ARBA00004231"/>
    </source>
</evidence>
<dbReference type="Gene3D" id="3.40.50.10140">
    <property type="entry name" value="Toll/interleukin-1 receptor homology (TIR) domain"/>
    <property type="match status" value="1"/>
</dbReference>
<evidence type="ECO:0000256" key="20">
    <source>
        <dbReference type="ARBA" id="ARBA00023288"/>
    </source>
</evidence>
<feature type="domain" description="TIR" evidence="26">
    <location>
        <begin position="72"/>
        <end position="205"/>
    </location>
</feature>
<dbReference type="GO" id="GO:0005770">
    <property type="term" value="C:late endosome"/>
    <property type="evidence" value="ECO:0007669"/>
    <property type="project" value="UniProtKB-SubCell"/>
</dbReference>
<keyword evidence="12" id="KW-0519">Myristate</keyword>
<dbReference type="GO" id="GO:0035591">
    <property type="term" value="F:signaling adaptor activity"/>
    <property type="evidence" value="ECO:0007669"/>
    <property type="project" value="TreeGrafter"/>
</dbReference>
<dbReference type="GO" id="GO:0071651">
    <property type="term" value="P:positive regulation of chemokine (C-C motif) ligand 5 production"/>
    <property type="evidence" value="ECO:0007669"/>
    <property type="project" value="UniProtKB-ARBA"/>
</dbReference>
<evidence type="ECO:0000256" key="9">
    <source>
        <dbReference type="ARBA" id="ARBA00022490"/>
    </source>
</evidence>
<evidence type="ECO:0000259" key="26">
    <source>
        <dbReference type="PROSITE" id="PS50104"/>
    </source>
</evidence>
<protein>
    <recommendedName>
        <fullName evidence="23">TIR domain-containing adapter molecule 2</fullName>
    </recommendedName>
    <alternativeName>
        <fullName evidence="24">TRIF-related adapter molecule</fullName>
    </alternativeName>
</protein>
<evidence type="ECO:0000256" key="13">
    <source>
        <dbReference type="ARBA" id="ARBA00022753"/>
    </source>
</evidence>
<dbReference type="GO" id="GO:0005783">
    <property type="term" value="C:endoplasmic reticulum"/>
    <property type="evidence" value="ECO:0007669"/>
    <property type="project" value="UniProtKB-SubCell"/>
</dbReference>
<dbReference type="InterPro" id="IPR035897">
    <property type="entry name" value="Toll_tir_struct_dom_sf"/>
</dbReference>
<dbReference type="GO" id="GO:0005769">
    <property type="term" value="C:early endosome"/>
    <property type="evidence" value="ECO:0007669"/>
    <property type="project" value="UniProtKB-SubCell"/>
</dbReference>
<evidence type="ECO:0000256" key="16">
    <source>
        <dbReference type="ARBA" id="ARBA00023034"/>
    </source>
</evidence>
<evidence type="ECO:0000313" key="29">
    <source>
        <dbReference type="RefSeq" id="XP_033784966.1"/>
    </source>
</evidence>
<keyword evidence="19" id="KW-0966">Cell projection</keyword>
<name>A0A6P8QDV7_GEOSA</name>
<dbReference type="GO" id="GO:0045087">
    <property type="term" value="P:innate immune response"/>
    <property type="evidence" value="ECO:0007669"/>
    <property type="project" value="UniProtKB-KW"/>
</dbReference>
<comment type="subunit">
    <text evidence="22">Homodimer. Interacts with TLR4, TICAM1, IRF3 and IRF7 in response to LPS. Interacts with IL1R1, IL1RAP, IRAK2, IRAK3 and TRAF6. Interacts with protein kinase-inactive mutants of IRAK1 and IRAK4. Isoform 1 interacts with isoform 2; the interaction occurs in late endosomes and disrupts the interaction between isoform 1 and TICAM1. Interacts with MYD88; the interaction decreases after IL-18 stimulation in a time-dependent manner. Interacts with IL18R1 and IL18RAP. Interacts with TLR2. Interacts with RAB11FIP2.</text>
</comment>
<comment type="subcellular location">
    <subcellularLocation>
        <location evidence="2">Cell membrane</location>
    </subcellularLocation>
    <subcellularLocation>
        <location evidence="1">Cell projection</location>
        <location evidence="1">Phagocytic cup</location>
    </subcellularLocation>
    <subcellularLocation>
        <location evidence="5">Cytoplasm</location>
    </subcellularLocation>
    <subcellularLocation>
        <location evidence="4">Early endosome</location>
    </subcellularLocation>
    <subcellularLocation>
        <location evidence="3">Endoplasmic reticulum</location>
    </subcellularLocation>
    <subcellularLocation>
        <location evidence="6">Golgi apparatus</location>
    </subcellularLocation>
    <subcellularLocation>
        <location evidence="7">Late endosome</location>
    </subcellularLocation>
</comment>
<evidence type="ECO:0000256" key="11">
    <source>
        <dbReference type="ARBA" id="ARBA00022588"/>
    </source>
</evidence>
<dbReference type="InterPro" id="IPR046946">
    <property type="entry name" value="TCAM1/2"/>
</dbReference>
<dbReference type="GO" id="GO:0005794">
    <property type="term" value="C:Golgi apparatus"/>
    <property type="evidence" value="ECO:0007669"/>
    <property type="project" value="UniProtKB-SubCell"/>
</dbReference>
<gene>
    <name evidence="28 29" type="primary">TICAM2</name>
</gene>
<evidence type="ECO:0000256" key="10">
    <source>
        <dbReference type="ARBA" id="ARBA00022553"/>
    </source>
</evidence>
<comment type="function">
    <text evidence="21">Functions as a sorting adapter in different signaling pathways to facilitate downstream signaling leading to type I interferon induction. In TLR4 signaling, physically bridges TLR4 and TICAM1 and functionally transmits signal to TICAM1 in early endosomes after endocytosis of TLR4. In TLR2 signaling, physically bridges TLR2 and MYD88 and is required for the TLR2-dependent movement of MYD88 to endosomes following ligand engagement. Involved in IL-18 signaling and is proposed to function as a sorting adapter for MYD88 in IL-18 signaling during adaptive immune response. Forms a complex with RAB11FIP2 that is recruited to the phagosomes to promote the activation of the actin-regulatory GTPases RAC1 and CDC42 and subsequent phagocytosis of Gram-negative bacteria.</text>
</comment>
<dbReference type="GO" id="GO:0043123">
    <property type="term" value="P:positive regulation of canonical NF-kappaB signal transduction"/>
    <property type="evidence" value="ECO:0007669"/>
    <property type="project" value="TreeGrafter"/>
</dbReference>
<dbReference type="AlphaFoldDB" id="A0A6P8QDV7"/>
<dbReference type="PANTHER" id="PTHR47230">
    <property type="entry name" value="TIR DOMAIN-CONTAINING ADAPTER MOLECULE 1"/>
    <property type="match status" value="1"/>
</dbReference>
<dbReference type="FunFam" id="3.40.50.10140:FF:000014">
    <property type="entry name" value="TIR domain-containing adapter molecule 2"/>
    <property type="match status" value="1"/>
</dbReference>
<dbReference type="InterPro" id="IPR000157">
    <property type="entry name" value="TIR_dom"/>
</dbReference>
<evidence type="ECO:0000256" key="8">
    <source>
        <dbReference type="ARBA" id="ARBA00022475"/>
    </source>
</evidence>
<evidence type="ECO:0000313" key="28">
    <source>
        <dbReference type="RefSeq" id="XP_033784965.1"/>
    </source>
</evidence>